<evidence type="ECO:0000313" key="2">
    <source>
        <dbReference type="EMBL" id="PVM93330.1"/>
    </source>
</evidence>
<feature type="region of interest" description="Disordered" evidence="1">
    <location>
        <begin position="1"/>
        <end position="38"/>
    </location>
</feature>
<organism evidence="2 3">
    <name type="scientific">Caulobacter endophyticus</name>
    <dbReference type="NCBI Taxonomy" id="2172652"/>
    <lineage>
        <taxon>Bacteria</taxon>
        <taxon>Pseudomonadati</taxon>
        <taxon>Pseudomonadota</taxon>
        <taxon>Alphaproteobacteria</taxon>
        <taxon>Caulobacterales</taxon>
        <taxon>Caulobacteraceae</taxon>
        <taxon>Caulobacter</taxon>
    </lineage>
</organism>
<evidence type="ECO:0000313" key="3">
    <source>
        <dbReference type="Proteomes" id="UP000245073"/>
    </source>
</evidence>
<reference evidence="2 3" key="1">
    <citation type="submission" date="2018-04" db="EMBL/GenBank/DDBJ databases">
        <title>The genome sequence of Caulobacter sp. 744.</title>
        <authorList>
            <person name="Gao J."/>
            <person name="Sun J."/>
        </authorList>
    </citation>
    <scope>NUCLEOTIDE SEQUENCE [LARGE SCALE GENOMIC DNA]</scope>
    <source>
        <strain evidence="2 3">774</strain>
    </source>
</reference>
<keyword evidence="3" id="KW-1185">Reference proteome</keyword>
<dbReference type="EMBL" id="QDKQ01000019">
    <property type="protein sequence ID" value="PVM93330.1"/>
    <property type="molecule type" value="Genomic_DNA"/>
</dbReference>
<protein>
    <submittedName>
        <fullName evidence="2">Uncharacterized protein</fullName>
    </submittedName>
</protein>
<dbReference type="AlphaFoldDB" id="A0A2T9KBI6"/>
<comment type="caution">
    <text evidence="2">The sequence shown here is derived from an EMBL/GenBank/DDBJ whole genome shotgun (WGS) entry which is preliminary data.</text>
</comment>
<accession>A0A2T9KBI6</accession>
<gene>
    <name evidence="2" type="ORF">DDF67_03690</name>
</gene>
<sequence>MSGAVRPPPRPPAPPSCPPSPPMPPVRPPVSPPPPEPPRIWAWASGAVSRTAAEAAVTRNEILRMGRLLEVISRGVFFAS</sequence>
<name>A0A2T9KBI6_9CAUL</name>
<evidence type="ECO:0000256" key="1">
    <source>
        <dbReference type="SAM" id="MobiDB-lite"/>
    </source>
</evidence>
<dbReference type="Proteomes" id="UP000245073">
    <property type="component" value="Unassembled WGS sequence"/>
</dbReference>
<proteinExistence type="predicted"/>